<dbReference type="InterPro" id="IPR051821">
    <property type="entry name" value="Asp/Asn_beta-hydroxylase"/>
</dbReference>
<evidence type="ECO:0000256" key="1">
    <source>
        <dbReference type="ARBA" id="ARBA00007730"/>
    </source>
</evidence>
<evidence type="ECO:0000259" key="4">
    <source>
        <dbReference type="Pfam" id="PF05118"/>
    </source>
</evidence>
<evidence type="ECO:0000256" key="3">
    <source>
        <dbReference type="ARBA" id="ARBA00023002"/>
    </source>
</evidence>
<dbReference type="AlphaFoldDB" id="A0ABD3SEF1"/>
<accession>A0ABD3SEF1</accession>
<organism evidence="5 6">
    <name type="scientific">Cyclostephanos tholiformis</name>
    <dbReference type="NCBI Taxonomy" id="382380"/>
    <lineage>
        <taxon>Eukaryota</taxon>
        <taxon>Sar</taxon>
        <taxon>Stramenopiles</taxon>
        <taxon>Ochrophyta</taxon>
        <taxon>Bacillariophyta</taxon>
        <taxon>Coscinodiscophyceae</taxon>
        <taxon>Thalassiosirophycidae</taxon>
        <taxon>Stephanodiscales</taxon>
        <taxon>Stephanodiscaceae</taxon>
        <taxon>Cyclostephanos</taxon>
    </lineage>
</organism>
<dbReference type="PANTHER" id="PTHR46332">
    <property type="entry name" value="ASPARTATE BETA-HYDROXYLASE DOMAIN-CONTAINING PROTEIN 2"/>
    <property type="match status" value="1"/>
</dbReference>
<dbReference type="InterPro" id="IPR027443">
    <property type="entry name" value="IPNS-like_sf"/>
</dbReference>
<keyword evidence="3" id="KW-0560">Oxidoreductase</keyword>
<keyword evidence="2" id="KW-0223">Dioxygenase</keyword>
<proteinExistence type="inferred from homology"/>
<dbReference type="InterPro" id="IPR007803">
    <property type="entry name" value="Asp/Arg/Pro-Hydrxlase"/>
</dbReference>
<dbReference type="GO" id="GO:0051213">
    <property type="term" value="F:dioxygenase activity"/>
    <property type="evidence" value="ECO:0007669"/>
    <property type="project" value="UniProtKB-KW"/>
</dbReference>
<reference evidence="5 6" key="1">
    <citation type="submission" date="2024-10" db="EMBL/GenBank/DDBJ databases">
        <title>Updated reference genomes for cyclostephanoid diatoms.</title>
        <authorList>
            <person name="Roberts W.R."/>
            <person name="Alverson A.J."/>
        </authorList>
    </citation>
    <scope>NUCLEOTIDE SEQUENCE [LARGE SCALE GENOMIC DNA]</scope>
    <source>
        <strain evidence="5 6">AJA228-03</strain>
    </source>
</reference>
<dbReference type="Gene3D" id="2.60.120.330">
    <property type="entry name" value="B-lactam Antibiotic, Isopenicillin N Synthase, Chain"/>
    <property type="match status" value="1"/>
</dbReference>
<keyword evidence="6" id="KW-1185">Reference proteome</keyword>
<dbReference type="Pfam" id="PF05118">
    <property type="entry name" value="Asp_Arg_Hydrox"/>
    <property type="match status" value="1"/>
</dbReference>
<evidence type="ECO:0000256" key="2">
    <source>
        <dbReference type="ARBA" id="ARBA00022964"/>
    </source>
</evidence>
<dbReference type="EMBL" id="JALLPB020000051">
    <property type="protein sequence ID" value="KAL3822920.1"/>
    <property type="molecule type" value="Genomic_DNA"/>
</dbReference>
<gene>
    <name evidence="5" type="ORF">ACHAXA_010703</name>
</gene>
<name>A0ABD3SEF1_9STRA</name>
<dbReference type="SUPFAM" id="SSF51197">
    <property type="entry name" value="Clavaminate synthase-like"/>
    <property type="match status" value="1"/>
</dbReference>
<feature type="domain" description="Aspartyl/asparaginy/proline hydroxylase" evidence="4">
    <location>
        <begin position="137"/>
        <end position="296"/>
    </location>
</feature>
<sequence>MATTCKSKIYLRSLLSTPASLLLFIVFKYDALAFHSYVGPEPARRTALNVQLSPRQLQFWEDVEDGLADVEKFYENRGQSMHRIRTFCERARGNLPLPEPTVPGHQPSEEHIDGLTAKAFWDVTSDPTTFPWASDLEANANIIAQELQQQILQSESKSERSALFSGDSAWQSKIMGTGWSAFRLQRLGVWNTENCAKFPITYNLLKELKIPLAVRGVCFARQTPGSGVGAHSDGRNFILTSHLGLKIPEGCWIKVGGEERSWHEGKLTTLDTSFEHSTGNPSSEDRHILILDFWHPELNDAERAGLEFIYELRNRFESGRVPFRQPRTNPVITEEEGAQGLSGLWKALTGGN</sequence>
<dbReference type="Proteomes" id="UP001530377">
    <property type="component" value="Unassembled WGS sequence"/>
</dbReference>
<evidence type="ECO:0000313" key="6">
    <source>
        <dbReference type="Proteomes" id="UP001530377"/>
    </source>
</evidence>
<dbReference type="PANTHER" id="PTHR46332:SF5">
    <property type="entry name" value="ASPARTATE BETA-HYDROXYLASE DOMAIN CONTAINING 2"/>
    <property type="match status" value="1"/>
</dbReference>
<comment type="similarity">
    <text evidence="1">Belongs to the aspartyl/asparaginyl beta-hydroxylase family.</text>
</comment>
<protein>
    <recommendedName>
        <fullName evidence="4">Aspartyl/asparaginy/proline hydroxylase domain-containing protein</fullName>
    </recommendedName>
</protein>
<evidence type="ECO:0000313" key="5">
    <source>
        <dbReference type="EMBL" id="KAL3822920.1"/>
    </source>
</evidence>
<comment type="caution">
    <text evidence="5">The sequence shown here is derived from an EMBL/GenBank/DDBJ whole genome shotgun (WGS) entry which is preliminary data.</text>
</comment>